<reference evidence="1" key="1">
    <citation type="journal article" date="2020" name="Nature">
        <title>Giant virus diversity and host interactions through global metagenomics.</title>
        <authorList>
            <person name="Schulz F."/>
            <person name="Roux S."/>
            <person name="Paez-Espino D."/>
            <person name="Jungbluth S."/>
            <person name="Walsh D.A."/>
            <person name="Denef V.J."/>
            <person name="McMahon K.D."/>
            <person name="Konstantinidis K.T."/>
            <person name="Eloe-Fadrosh E.A."/>
            <person name="Kyrpides N.C."/>
            <person name="Woyke T."/>
        </authorList>
    </citation>
    <scope>NUCLEOTIDE SEQUENCE</scope>
    <source>
        <strain evidence="1">GVMAG-M-3300023179-138</strain>
    </source>
</reference>
<sequence>MSTPKNLCFFSARCRFSQNFLEELAKSPYAKEFRFISVDPQNGQRPQLPSYVKAVPTLMIEGESKPRTDAQVMNWLSERRLKDKGGAPQDGLMAFSMEMAVSGDESYSFLGETADATKNSMVRMVGTMAGINESGLGTPDDRLRTDTAMTQGAGIGVPAQSEKARVLDDRLKAYQQMRDLDNKGPRRI</sequence>
<dbReference type="EMBL" id="MN739743">
    <property type="protein sequence ID" value="QHT24186.1"/>
    <property type="molecule type" value="Genomic_DNA"/>
</dbReference>
<accession>A0A6C0E4W3</accession>
<evidence type="ECO:0000313" key="1">
    <source>
        <dbReference type="EMBL" id="QHT24186.1"/>
    </source>
</evidence>
<proteinExistence type="predicted"/>
<evidence type="ECO:0008006" key="2">
    <source>
        <dbReference type="Google" id="ProtNLM"/>
    </source>
</evidence>
<name>A0A6C0E4W3_9ZZZZ</name>
<dbReference type="AlphaFoldDB" id="A0A6C0E4W3"/>
<protein>
    <recommendedName>
        <fullName evidence="2">Thioredoxin domain-containing protein</fullName>
    </recommendedName>
</protein>
<organism evidence="1">
    <name type="scientific">viral metagenome</name>
    <dbReference type="NCBI Taxonomy" id="1070528"/>
    <lineage>
        <taxon>unclassified sequences</taxon>
        <taxon>metagenomes</taxon>
        <taxon>organismal metagenomes</taxon>
    </lineage>
</organism>